<dbReference type="PANTHER" id="PTHR23513">
    <property type="entry name" value="INTEGRAL MEMBRANE EFFLUX PROTEIN-RELATED"/>
    <property type="match status" value="1"/>
</dbReference>
<feature type="transmembrane region" description="Helical" evidence="7">
    <location>
        <begin position="123"/>
        <end position="144"/>
    </location>
</feature>
<dbReference type="InterPro" id="IPR011701">
    <property type="entry name" value="MFS"/>
</dbReference>
<feature type="transmembrane region" description="Helical" evidence="7">
    <location>
        <begin position="66"/>
        <end position="85"/>
    </location>
</feature>
<feature type="transmembrane region" description="Helical" evidence="7">
    <location>
        <begin position="242"/>
        <end position="265"/>
    </location>
</feature>
<feature type="transmembrane region" description="Helical" evidence="7">
    <location>
        <begin position="308"/>
        <end position="327"/>
    </location>
</feature>
<dbReference type="PANTHER" id="PTHR23513:SF11">
    <property type="entry name" value="STAPHYLOFERRIN A TRANSPORTER"/>
    <property type="match status" value="1"/>
</dbReference>
<name>A0A0K0X679_MYCGD</name>
<feature type="transmembrane region" description="Helical" evidence="7">
    <location>
        <begin position="277"/>
        <end position="296"/>
    </location>
</feature>
<evidence type="ECO:0000256" key="5">
    <source>
        <dbReference type="ARBA" id="ARBA00022989"/>
    </source>
</evidence>
<dbReference type="Gene3D" id="1.20.1250.20">
    <property type="entry name" value="MFS general substrate transporter like domains"/>
    <property type="match status" value="1"/>
</dbReference>
<feature type="transmembrane region" description="Helical" evidence="7">
    <location>
        <begin position="399"/>
        <end position="418"/>
    </location>
</feature>
<sequence>MSTQHDIEQPVRAPQPAQRGWRVLAPFRIREYRLLIAAVTLSIFAEGMWSVVMALQVIAIDNNPTSLSLVATCLGVGLVAFVLVGGITADRINQRTIIIAVEAVNLVTVTVIAALALLGTLRIWHMAVAAGILGIAAAFFFPAYSAILPRILPPEQLLAANGVEGVVRPVFQRSVGPAVAGMVIGATMPSIGAVVVAVLFALGLVLLVATRPPAQPDAEHHERPHVLRDLREGFVFVVKTRWLLWTLLFASMFVLVVLGPIEVLLPFIAQDRFTDGARAYGFILAFFGFGSALGALTVSSRRMPRRYLTTMMAMWGLGSIPLVIVGYTSSFPLMAAATFVIGVTDGAGMVIWGTLLQRRVPTEMLGRVSSLDFFVSLAFMPLSFAVVGPLSKVISMEVIFAFAGLVPVAIAAVAFTAARMRRDEVDHPLG</sequence>
<reference evidence="9 10" key="1">
    <citation type="submission" date="2015-07" db="EMBL/GenBank/DDBJ databases">
        <title>Complete genome sequence of Mycobacterium goodii X7B, a facultative thermophilic biodesulfurizing bacterium.</title>
        <authorList>
            <person name="Yu B."/>
            <person name="Li F."/>
            <person name="Xu P."/>
        </authorList>
    </citation>
    <scope>NUCLEOTIDE SEQUENCE [LARGE SCALE GENOMIC DNA]</scope>
    <source>
        <strain evidence="9 10">X7B</strain>
    </source>
</reference>
<feature type="transmembrane region" description="Helical" evidence="7">
    <location>
        <begin position="34"/>
        <end position="60"/>
    </location>
</feature>
<evidence type="ECO:0000313" key="9">
    <source>
        <dbReference type="EMBL" id="AKS32925.1"/>
    </source>
</evidence>
<evidence type="ECO:0000256" key="6">
    <source>
        <dbReference type="ARBA" id="ARBA00023136"/>
    </source>
</evidence>
<dbReference type="Pfam" id="PF07690">
    <property type="entry name" value="MFS_1"/>
    <property type="match status" value="1"/>
</dbReference>
<organism evidence="9 10">
    <name type="scientific">Mycolicibacterium goodii</name>
    <name type="common">Mycobacterium goodii</name>
    <dbReference type="NCBI Taxonomy" id="134601"/>
    <lineage>
        <taxon>Bacteria</taxon>
        <taxon>Bacillati</taxon>
        <taxon>Actinomycetota</taxon>
        <taxon>Actinomycetes</taxon>
        <taxon>Mycobacteriales</taxon>
        <taxon>Mycobacteriaceae</taxon>
        <taxon>Mycolicibacterium</taxon>
    </lineage>
</organism>
<evidence type="ECO:0000256" key="3">
    <source>
        <dbReference type="ARBA" id="ARBA00022475"/>
    </source>
</evidence>
<proteinExistence type="predicted"/>
<feature type="transmembrane region" description="Helical" evidence="7">
    <location>
        <begin position="97"/>
        <end position="117"/>
    </location>
</feature>
<comment type="subcellular location">
    <subcellularLocation>
        <location evidence="1">Cell membrane</location>
        <topology evidence="1">Multi-pass membrane protein</topology>
    </subcellularLocation>
</comment>
<dbReference type="InterPro" id="IPR004751">
    <property type="entry name" value="Drug_antiport"/>
</dbReference>
<protein>
    <submittedName>
        <fullName evidence="9">MFS transporter</fullName>
    </submittedName>
</protein>
<dbReference type="GO" id="GO:0022857">
    <property type="term" value="F:transmembrane transporter activity"/>
    <property type="evidence" value="ECO:0007669"/>
    <property type="project" value="InterPro"/>
</dbReference>
<evidence type="ECO:0000256" key="1">
    <source>
        <dbReference type="ARBA" id="ARBA00004651"/>
    </source>
</evidence>
<keyword evidence="5 7" id="KW-1133">Transmembrane helix</keyword>
<dbReference type="NCBIfam" id="TIGR00900">
    <property type="entry name" value="2A0121"/>
    <property type="match status" value="1"/>
</dbReference>
<keyword evidence="4 7" id="KW-0812">Transmembrane</keyword>
<feature type="domain" description="Major facilitator superfamily (MFS) profile" evidence="8">
    <location>
        <begin position="1"/>
        <end position="215"/>
    </location>
</feature>
<dbReference type="STRING" id="134601.AFA91_14680"/>
<feature type="transmembrane region" description="Helical" evidence="7">
    <location>
        <begin position="190"/>
        <end position="209"/>
    </location>
</feature>
<keyword evidence="2" id="KW-0813">Transport</keyword>
<evidence type="ECO:0000313" key="10">
    <source>
        <dbReference type="Proteomes" id="UP000062255"/>
    </source>
</evidence>
<dbReference type="CDD" id="cd06173">
    <property type="entry name" value="MFS_MefA_like"/>
    <property type="match status" value="1"/>
</dbReference>
<dbReference type="NCBIfam" id="NF012178">
    <property type="entry name" value="tet_MFS_V"/>
    <property type="match status" value="1"/>
</dbReference>
<dbReference type="InterPro" id="IPR036259">
    <property type="entry name" value="MFS_trans_sf"/>
</dbReference>
<dbReference type="PROSITE" id="PS50850">
    <property type="entry name" value="MFS"/>
    <property type="match status" value="1"/>
</dbReference>
<evidence type="ECO:0000256" key="4">
    <source>
        <dbReference type="ARBA" id="ARBA00022692"/>
    </source>
</evidence>
<dbReference type="GO" id="GO:0005886">
    <property type="term" value="C:plasma membrane"/>
    <property type="evidence" value="ECO:0007669"/>
    <property type="project" value="UniProtKB-SubCell"/>
</dbReference>
<gene>
    <name evidence="9" type="ORF">AFA91_14680</name>
</gene>
<dbReference type="InterPro" id="IPR020846">
    <property type="entry name" value="MFS_dom"/>
</dbReference>
<dbReference type="SUPFAM" id="SSF103473">
    <property type="entry name" value="MFS general substrate transporter"/>
    <property type="match status" value="1"/>
</dbReference>
<feature type="transmembrane region" description="Helical" evidence="7">
    <location>
        <begin position="368"/>
        <end position="387"/>
    </location>
</feature>
<evidence type="ECO:0000256" key="7">
    <source>
        <dbReference type="SAM" id="Phobius"/>
    </source>
</evidence>
<keyword evidence="3" id="KW-1003">Cell membrane</keyword>
<feature type="transmembrane region" description="Helical" evidence="7">
    <location>
        <begin position="333"/>
        <end position="356"/>
    </location>
</feature>
<dbReference type="PATRIC" id="fig|134601.6.peg.3040"/>
<evidence type="ECO:0000256" key="2">
    <source>
        <dbReference type="ARBA" id="ARBA00022448"/>
    </source>
</evidence>
<dbReference type="KEGG" id="mgo:AFA91_14680"/>
<accession>A0A0K0X679</accession>
<dbReference type="EMBL" id="CP012150">
    <property type="protein sequence ID" value="AKS32925.1"/>
    <property type="molecule type" value="Genomic_DNA"/>
</dbReference>
<keyword evidence="6 7" id="KW-0472">Membrane</keyword>
<dbReference type="AlphaFoldDB" id="A0A0K0X679"/>
<dbReference type="Proteomes" id="UP000062255">
    <property type="component" value="Chromosome"/>
</dbReference>
<evidence type="ECO:0000259" key="8">
    <source>
        <dbReference type="PROSITE" id="PS50850"/>
    </source>
</evidence>